<evidence type="ECO:0000313" key="2">
    <source>
        <dbReference type="EMBL" id="SPE24922.1"/>
    </source>
</evidence>
<dbReference type="Proteomes" id="UP000239735">
    <property type="component" value="Unassembled WGS sequence"/>
</dbReference>
<dbReference type="InterPro" id="IPR036388">
    <property type="entry name" value="WH-like_DNA-bd_sf"/>
</dbReference>
<dbReference type="PANTHER" id="PTHR33169">
    <property type="entry name" value="PADR-FAMILY TRANSCRIPTIONAL REGULATOR"/>
    <property type="match status" value="1"/>
</dbReference>
<feature type="domain" description="Transcription regulator PadR N-terminal" evidence="1">
    <location>
        <begin position="44"/>
        <end position="115"/>
    </location>
</feature>
<proteinExistence type="predicted"/>
<protein>
    <submittedName>
        <fullName evidence="2">Transcriptional regulator, PadR family (Modular protein)</fullName>
    </submittedName>
</protein>
<dbReference type="InterPro" id="IPR005149">
    <property type="entry name" value="Tscrpt_reg_PadR_N"/>
</dbReference>
<dbReference type="PANTHER" id="PTHR33169:SF13">
    <property type="entry name" value="PADR-FAMILY TRANSCRIPTIONAL REGULATOR"/>
    <property type="match status" value="1"/>
</dbReference>
<dbReference type="InterPro" id="IPR036390">
    <property type="entry name" value="WH_DNA-bd_sf"/>
</dbReference>
<evidence type="ECO:0000259" key="1">
    <source>
        <dbReference type="Pfam" id="PF03551"/>
    </source>
</evidence>
<name>A0A2N9LNW8_9BACT</name>
<dbReference type="AlphaFoldDB" id="A0A2N9LNW8"/>
<organism evidence="2 3">
    <name type="scientific">Candidatus Sulfuritelmatomonas gaucii</name>
    <dbReference type="NCBI Taxonomy" id="2043161"/>
    <lineage>
        <taxon>Bacteria</taxon>
        <taxon>Pseudomonadati</taxon>
        <taxon>Acidobacteriota</taxon>
        <taxon>Terriglobia</taxon>
        <taxon>Terriglobales</taxon>
        <taxon>Acidobacteriaceae</taxon>
        <taxon>Candidatus Sulfuritelmatomonas</taxon>
    </lineage>
</organism>
<dbReference type="Pfam" id="PF03551">
    <property type="entry name" value="PadR"/>
    <property type="match status" value="1"/>
</dbReference>
<reference evidence="3" key="1">
    <citation type="submission" date="2018-02" db="EMBL/GenBank/DDBJ databases">
        <authorList>
            <person name="Hausmann B."/>
        </authorList>
    </citation>
    <scope>NUCLEOTIDE SEQUENCE [LARGE SCALE GENOMIC DNA]</scope>
    <source>
        <strain evidence="3">Peat soil MAG SbA5</strain>
    </source>
</reference>
<evidence type="ECO:0000313" key="3">
    <source>
        <dbReference type="Proteomes" id="UP000239735"/>
    </source>
</evidence>
<sequence>MAPARYPRGPELFRLRIYPFPIYITVMPIQGPPQVPLTPAVFAILLSLAEGEKHGYLIMKDARAPEGGGVRLGPGTLYGSLDRMMHGRLVVESGMSDDKRRRYYKLTALGRRTLAAEVNRLDAAVQTARSLGVLPHRSRS</sequence>
<dbReference type="InterPro" id="IPR052509">
    <property type="entry name" value="Metal_resp_DNA-bind_regulator"/>
</dbReference>
<dbReference type="EMBL" id="OKRB01000105">
    <property type="protein sequence ID" value="SPE24922.1"/>
    <property type="molecule type" value="Genomic_DNA"/>
</dbReference>
<dbReference type="Gene3D" id="1.10.10.10">
    <property type="entry name" value="Winged helix-like DNA-binding domain superfamily/Winged helix DNA-binding domain"/>
    <property type="match status" value="1"/>
</dbReference>
<accession>A0A2N9LNW8</accession>
<dbReference type="SUPFAM" id="SSF46785">
    <property type="entry name" value="Winged helix' DNA-binding domain"/>
    <property type="match status" value="1"/>
</dbReference>
<gene>
    <name evidence="2" type="ORF">SBA5_470043</name>
</gene>